<evidence type="ECO:0000259" key="1">
    <source>
        <dbReference type="Pfam" id="PF07045"/>
    </source>
</evidence>
<feature type="domain" description="DUF1330" evidence="1">
    <location>
        <begin position="3"/>
        <end position="95"/>
    </location>
</feature>
<name>A0ABZ2BMC9_9RHOB</name>
<evidence type="ECO:0000313" key="2">
    <source>
        <dbReference type="EMBL" id="WVX46993.1"/>
    </source>
</evidence>
<dbReference type="Pfam" id="PF07045">
    <property type="entry name" value="DUF1330"/>
    <property type="match status" value="1"/>
</dbReference>
<organism evidence="2 3">
    <name type="scientific">Roseobacter fucihabitans</name>
    <dbReference type="NCBI Taxonomy" id="1537242"/>
    <lineage>
        <taxon>Bacteria</taxon>
        <taxon>Pseudomonadati</taxon>
        <taxon>Pseudomonadota</taxon>
        <taxon>Alphaproteobacteria</taxon>
        <taxon>Rhodobacterales</taxon>
        <taxon>Roseobacteraceae</taxon>
        <taxon>Roseobacter</taxon>
    </lineage>
</organism>
<dbReference type="PANTHER" id="PTHR41521">
    <property type="match status" value="1"/>
</dbReference>
<dbReference type="SUPFAM" id="SSF54909">
    <property type="entry name" value="Dimeric alpha+beta barrel"/>
    <property type="match status" value="1"/>
</dbReference>
<sequence>MPKGYIIGNIDLKDGEAYKPYSARNDILVPRHGGKFLARGGSSEILEGAAHPRHVIIEFPSYDAALAFYNDPEYQENMKIRQACSDGTIIAVEGI</sequence>
<dbReference type="Proteomes" id="UP001318682">
    <property type="component" value="Chromosome"/>
</dbReference>
<dbReference type="InterPro" id="IPR010753">
    <property type="entry name" value="DUF1330"/>
</dbReference>
<accession>A0ABZ2BMC9</accession>
<dbReference type="InterPro" id="IPR011008">
    <property type="entry name" value="Dimeric_a/b-barrel"/>
</dbReference>
<evidence type="ECO:0000313" key="3">
    <source>
        <dbReference type="Proteomes" id="UP001318682"/>
    </source>
</evidence>
<keyword evidence="3" id="KW-1185">Reference proteome</keyword>
<dbReference type="Gene3D" id="3.30.70.100">
    <property type="match status" value="1"/>
</dbReference>
<gene>
    <name evidence="2" type="ORF">ROLI_000510</name>
</gene>
<dbReference type="PANTHER" id="PTHR41521:SF4">
    <property type="entry name" value="BLR0684 PROTEIN"/>
    <property type="match status" value="1"/>
</dbReference>
<proteinExistence type="predicted"/>
<reference evidence="3" key="1">
    <citation type="submission" date="2024-01" db="EMBL/GenBank/DDBJ databases">
        <title>Roseobacter fucihabitans sp. nov., isolated from the brown alga Fucus spiralis.</title>
        <authorList>
            <person name="Hahnke S."/>
            <person name="Berger M."/>
            <person name="Schlingloff A."/>
            <person name="Athale I."/>
            <person name="Neumann-Schaal M."/>
            <person name="Adenaya A."/>
            <person name="Poehlein A."/>
            <person name="Daniel R."/>
            <person name="Pertersen J."/>
            <person name="Brinkhoff T."/>
        </authorList>
    </citation>
    <scope>NUCLEOTIDE SEQUENCE [LARGE SCALE GENOMIC DNA]</scope>
    <source>
        <strain evidence="3">B14</strain>
    </source>
</reference>
<dbReference type="RefSeq" id="WP_187430702.1">
    <property type="nucleotide sequence ID" value="NZ_CP143423.1"/>
</dbReference>
<protein>
    <recommendedName>
        <fullName evidence="1">DUF1330 domain-containing protein</fullName>
    </recommendedName>
</protein>
<dbReference type="EMBL" id="CP143423">
    <property type="protein sequence ID" value="WVX46993.1"/>
    <property type="molecule type" value="Genomic_DNA"/>
</dbReference>